<comment type="caution">
    <text evidence="2">The sequence shown here is derived from an EMBL/GenBank/DDBJ whole genome shotgun (WGS) entry which is preliminary data.</text>
</comment>
<keyword evidence="1" id="KW-1133">Transmembrane helix</keyword>
<sequence length="306" mass="32082">MTVVNQHKGFTLVELMIALALSLILLAGVIGVFISNQNTARATTDLSNLQNSTRLAFQLLSQDIRSAGFSGCNNATRDVSLIQVAGVTPAWADWIGGLQGFAADANGNESIRLMYGTGTSSSVVTHAPPVFTLSAAPALQAGDIALVCDDTLTSIFQVSAVGATNLSHAVAGTMNCSADLGIIGDPFVCAAPRPKLFGADSMILRLESVRWFVGPGIRNNAIRSLFRETVIGGQVVAEEVLAGVASLTFQYSGQPFALVPFSAALNMGNMVAVNVNIVLDQAAFPNIQLAAEQRTITFLAAVRNRL</sequence>
<keyword evidence="1" id="KW-0472">Membrane</keyword>
<name>A0ABU8CA37_9GAMM</name>
<gene>
    <name evidence="2" type="ORF">MN202_15785</name>
</gene>
<dbReference type="RefSeq" id="WP_335737106.1">
    <property type="nucleotide sequence ID" value="NZ_JALAAR010000015.1"/>
</dbReference>
<dbReference type="InterPro" id="IPR045584">
    <property type="entry name" value="Pilin-like"/>
</dbReference>
<dbReference type="EMBL" id="JALAAR010000015">
    <property type="protein sequence ID" value="MEH8018703.1"/>
    <property type="molecule type" value="Genomic_DNA"/>
</dbReference>
<keyword evidence="3" id="KW-1185">Reference proteome</keyword>
<keyword evidence="1" id="KW-0812">Transmembrane</keyword>
<dbReference type="SUPFAM" id="SSF54523">
    <property type="entry name" value="Pili subunits"/>
    <property type="match status" value="1"/>
</dbReference>
<dbReference type="Pfam" id="PF07963">
    <property type="entry name" value="N_methyl"/>
    <property type="match status" value="1"/>
</dbReference>
<proteinExistence type="predicted"/>
<dbReference type="NCBIfam" id="TIGR02532">
    <property type="entry name" value="IV_pilin_GFxxxE"/>
    <property type="match status" value="1"/>
</dbReference>
<organism evidence="2 3">
    <name type="scientific">Rheinheimera muenzenbergensis</name>
    <dbReference type="NCBI Taxonomy" id="1193628"/>
    <lineage>
        <taxon>Bacteria</taxon>
        <taxon>Pseudomonadati</taxon>
        <taxon>Pseudomonadota</taxon>
        <taxon>Gammaproteobacteria</taxon>
        <taxon>Chromatiales</taxon>
        <taxon>Chromatiaceae</taxon>
        <taxon>Rheinheimera</taxon>
    </lineage>
</organism>
<evidence type="ECO:0000313" key="2">
    <source>
        <dbReference type="EMBL" id="MEH8018703.1"/>
    </source>
</evidence>
<evidence type="ECO:0000256" key="1">
    <source>
        <dbReference type="SAM" id="Phobius"/>
    </source>
</evidence>
<dbReference type="Proteomes" id="UP001375382">
    <property type="component" value="Unassembled WGS sequence"/>
</dbReference>
<accession>A0ABU8CA37</accession>
<dbReference type="InterPro" id="IPR012902">
    <property type="entry name" value="N_methyl_site"/>
</dbReference>
<dbReference type="Gene3D" id="3.30.700.10">
    <property type="entry name" value="Glycoprotein, Type 4 Pilin"/>
    <property type="match status" value="1"/>
</dbReference>
<reference evidence="2 3" key="1">
    <citation type="journal article" date="2023" name="Ecotoxicol. Environ. Saf.">
        <title>Mercury remediation potential of mercury-resistant strain Rheinheimera metallidurans sp. nov. isolated from a municipal waste dumping site.</title>
        <authorList>
            <person name="Yadav V."/>
            <person name="Manjhi A."/>
            <person name="Vadakedath N."/>
        </authorList>
    </citation>
    <scope>NUCLEOTIDE SEQUENCE [LARGE SCALE GENOMIC DNA]</scope>
    <source>
        <strain evidence="2 3">E-49</strain>
    </source>
</reference>
<dbReference type="PROSITE" id="PS00409">
    <property type="entry name" value="PROKAR_NTER_METHYL"/>
    <property type="match status" value="1"/>
</dbReference>
<evidence type="ECO:0000313" key="3">
    <source>
        <dbReference type="Proteomes" id="UP001375382"/>
    </source>
</evidence>
<protein>
    <submittedName>
        <fullName evidence="2">Prepilin-type N-terminal cleavage/methylation domain-containing protein</fullName>
    </submittedName>
</protein>
<feature type="transmembrane region" description="Helical" evidence="1">
    <location>
        <begin position="12"/>
        <end position="34"/>
    </location>
</feature>